<dbReference type="EMBL" id="ML741825">
    <property type="protein sequence ID" value="KAE8323820.1"/>
    <property type="molecule type" value="Genomic_DNA"/>
</dbReference>
<evidence type="ECO:0000313" key="2">
    <source>
        <dbReference type="Proteomes" id="UP000325945"/>
    </source>
</evidence>
<reference evidence="2" key="1">
    <citation type="submission" date="2019-04" db="EMBL/GenBank/DDBJ databases">
        <title>Friends and foes A comparative genomics studyof 23 Aspergillus species from section Flavi.</title>
        <authorList>
            <consortium name="DOE Joint Genome Institute"/>
            <person name="Kjaerbolling I."/>
            <person name="Vesth T."/>
            <person name="Frisvad J.C."/>
            <person name="Nybo J.L."/>
            <person name="Theobald S."/>
            <person name="Kildgaard S."/>
            <person name="Isbrandt T."/>
            <person name="Kuo A."/>
            <person name="Sato A."/>
            <person name="Lyhne E.K."/>
            <person name="Kogle M.E."/>
            <person name="Wiebenga A."/>
            <person name="Kun R.S."/>
            <person name="Lubbers R.J."/>
            <person name="Makela M.R."/>
            <person name="Barry K."/>
            <person name="Chovatia M."/>
            <person name="Clum A."/>
            <person name="Daum C."/>
            <person name="Haridas S."/>
            <person name="He G."/>
            <person name="LaButti K."/>
            <person name="Lipzen A."/>
            <person name="Mondo S."/>
            <person name="Riley R."/>
            <person name="Salamov A."/>
            <person name="Simmons B.A."/>
            <person name="Magnuson J.K."/>
            <person name="Henrissat B."/>
            <person name="Mortensen U.H."/>
            <person name="Larsen T.O."/>
            <person name="Devries R.P."/>
            <person name="Grigoriev I.V."/>
            <person name="Machida M."/>
            <person name="Baker S.E."/>
            <person name="Andersen M.R."/>
        </authorList>
    </citation>
    <scope>NUCLEOTIDE SEQUENCE [LARGE SCALE GENOMIC DNA]</scope>
    <source>
        <strain evidence="2">CBS 130017</strain>
    </source>
</reference>
<proteinExistence type="predicted"/>
<evidence type="ECO:0008006" key="3">
    <source>
        <dbReference type="Google" id="ProtNLM"/>
    </source>
</evidence>
<evidence type="ECO:0000313" key="1">
    <source>
        <dbReference type="EMBL" id="KAE8323820.1"/>
    </source>
</evidence>
<accession>A0A5N6WWR4</accession>
<dbReference type="PANTHER" id="PTHR47129">
    <property type="entry name" value="QUINONE OXIDOREDUCTASE 2"/>
    <property type="match status" value="1"/>
</dbReference>
<protein>
    <recommendedName>
        <fullName evidence="3">NmrA-like domain-containing protein</fullName>
    </recommendedName>
</protein>
<dbReference type="SUPFAM" id="SSF51735">
    <property type="entry name" value="NAD(P)-binding Rossmann-fold domains"/>
    <property type="match status" value="1"/>
</dbReference>
<gene>
    <name evidence="1" type="ORF">BDV39DRAFT_195603</name>
</gene>
<organism evidence="1 2">
    <name type="scientific">Aspergillus sergii</name>
    <dbReference type="NCBI Taxonomy" id="1034303"/>
    <lineage>
        <taxon>Eukaryota</taxon>
        <taxon>Fungi</taxon>
        <taxon>Dikarya</taxon>
        <taxon>Ascomycota</taxon>
        <taxon>Pezizomycotina</taxon>
        <taxon>Eurotiomycetes</taxon>
        <taxon>Eurotiomycetidae</taxon>
        <taxon>Eurotiales</taxon>
        <taxon>Aspergillaceae</taxon>
        <taxon>Aspergillus</taxon>
        <taxon>Aspergillus subgen. Circumdati</taxon>
    </lineage>
</organism>
<dbReference type="InterPro" id="IPR052718">
    <property type="entry name" value="NmrA-type_oxidoreductase"/>
</dbReference>
<name>A0A5N6WWR4_9EURO</name>
<keyword evidence="2" id="KW-1185">Reference proteome</keyword>
<dbReference type="Gene3D" id="3.90.25.10">
    <property type="entry name" value="UDP-galactose 4-epimerase, domain 1"/>
    <property type="match status" value="1"/>
</dbReference>
<dbReference type="InterPro" id="IPR036291">
    <property type="entry name" value="NAD(P)-bd_dom_sf"/>
</dbReference>
<dbReference type="AlphaFoldDB" id="A0A5N6WWR4"/>
<dbReference type="PANTHER" id="PTHR47129:SF1">
    <property type="entry name" value="NMRA-LIKE DOMAIN-CONTAINING PROTEIN"/>
    <property type="match status" value="1"/>
</dbReference>
<dbReference type="Gene3D" id="3.40.50.720">
    <property type="entry name" value="NAD(P)-binding Rossmann-like Domain"/>
    <property type="match status" value="1"/>
</dbReference>
<dbReference type="Proteomes" id="UP000325945">
    <property type="component" value="Unassembled WGS sequence"/>
</dbReference>
<sequence>MCFLSVTVRKADYDELETLEMSLLLMLISYAPVEIEYRSEAHQKATTATHSSSVSHIFYSSLAFGGNCEKTSVCHVMGAHLATELFSSITYTAIREGLYSELFSVYLAMFDHRHPVEEITIPHSGFVDEKPGDIPLYESEETVQVLGRVTGKHLMIREVSADEDASLPQLRNRFMYHGVNLASEYTTSWEAFRRGEAAVMSHLPGEILGRDPERFETTVRGMLDS</sequence>